<feature type="transmembrane region" description="Helical" evidence="1">
    <location>
        <begin position="40"/>
        <end position="62"/>
    </location>
</feature>
<accession>A0A3A6Q0U5</accession>
<keyword evidence="3" id="KW-1185">Reference proteome</keyword>
<feature type="transmembrane region" description="Helical" evidence="1">
    <location>
        <begin position="107"/>
        <end position="129"/>
    </location>
</feature>
<sequence length="132" mass="14609">MGAIWNSIQIVYAALAVIPILPFAIVLFGYGAIVQNRKKALIMAMDVSTVFFILCAAALFNLLFKSSFGLYGILLVMILAGGLLGNAQFRKRGSVDVKRVFRAIWRLSFFATTALYLVFMLIMMSKLIFTVA</sequence>
<dbReference type="AlphaFoldDB" id="A0A3A6Q0U5"/>
<dbReference type="Proteomes" id="UP000267798">
    <property type="component" value="Unassembled WGS sequence"/>
</dbReference>
<feature type="transmembrane region" description="Helical" evidence="1">
    <location>
        <begin position="68"/>
        <end position="87"/>
    </location>
</feature>
<gene>
    <name evidence="2" type="ORF">D3P09_03865</name>
</gene>
<comment type="caution">
    <text evidence="2">The sequence shown here is derived from an EMBL/GenBank/DDBJ whole genome shotgun (WGS) entry which is preliminary data.</text>
</comment>
<protein>
    <submittedName>
        <fullName evidence="2">DUF3397 domain-containing protein</fullName>
    </submittedName>
</protein>
<evidence type="ECO:0000313" key="2">
    <source>
        <dbReference type="EMBL" id="RJX41143.1"/>
    </source>
</evidence>
<reference evidence="2 3" key="1">
    <citation type="submission" date="2018-09" db="EMBL/GenBank/DDBJ databases">
        <title>Paenibacillus aracenensis nov. sp. isolated from a cave in southern Spain.</title>
        <authorList>
            <person name="Jurado V."/>
            <person name="Gutierrez-Patricio S."/>
            <person name="Gonzalez-Pimentel J.L."/>
            <person name="Miller A.Z."/>
            <person name="Laiz L."/>
            <person name="Saiz-Jimenez C."/>
        </authorList>
    </citation>
    <scope>NUCLEOTIDE SEQUENCE [LARGE SCALE GENOMIC DNA]</scope>
    <source>
        <strain evidence="2 3">JCM 19203</strain>
    </source>
</reference>
<proteinExistence type="predicted"/>
<keyword evidence="1" id="KW-0812">Transmembrane</keyword>
<evidence type="ECO:0000256" key="1">
    <source>
        <dbReference type="SAM" id="Phobius"/>
    </source>
</evidence>
<dbReference type="OrthoDB" id="2661791at2"/>
<dbReference type="InterPro" id="IPR024515">
    <property type="entry name" value="DUF3397"/>
</dbReference>
<organism evidence="2 3">
    <name type="scientific">Paenibacillus pinisoli</name>
    <dbReference type="NCBI Taxonomy" id="1276110"/>
    <lineage>
        <taxon>Bacteria</taxon>
        <taxon>Bacillati</taxon>
        <taxon>Bacillota</taxon>
        <taxon>Bacilli</taxon>
        <taxon>Bacillales</taxon>
        <taxon>Paenibacillaceae</taxon>
        <taxon>Paenibacillus</taxon>
    </lineage>
</organism>
<keyword evidence="1" id="KW-1133">Transmembrane helix</keyword>
<dbReference type="Pfam" id="PF11877">
    <property type="entry name" value="DUF3397"/>
    <property type="match status" value="1"/>
</dbReference>
<evidence type="ECO:0000313" key="3">
    <source>
        <dbReference type="Proteomes" id="UP000267798"/>
    </source>
</evidence>
<name>A0A3A6Q0U5_9BACL</name>
<dbReference type="RefSeq" id="WP_120107354.1">
    <property type="nucleotide sequence ID" value="NZ_QXQB01000001.1"/>
</dbReference>
<dbReference type="EMBL" id="QXQB01000001">
    <property type="protein sequence ID" value="RJX41143.1"/>
    <property type="molecule type" value="Genomic_DNA"/>
</dbReference>
<feature type="transmembrane region" description="Helical" evidence="1">
    <location>
        <begin position="12"/>
        <end position="33"/>
    </location>
</feature>
<keyword evidence="1" id="KW-0472">Membrane</keyword>